<dbReference type="RefSeq" id="WP_129018784.1">
    <property type="nucleotide sequence ID" value="NZ_SDDZ01000017.1"/>
</dbReference>
<evidence type="ECO:0000313" key="2">
    <source>
        <dbReference type="EMBL" id="RXJ44445.1"/>
    </source>
</evidence>
<reference evidence="2 3" key="1">
    <citation type="submission" date="2019-01" db="EMBL/GenBank/DDBJ databases">
        <title>Genome sequence of the Antarctic species Gelidibacter gilvus ACAM 158(T).</title>
        <authorList>
            <person name="Bowman J.P."/>
        </authorList>
    </citation>
    <scope>NUCLEOTIDE SEQUENCE [LARGE SCALE GENOMIC DNA]</scope>
    <source>
        <strain evidence="2 3">IC158</strain>
    </source>
</reference>
<gene>
    <name evidence="2" type="ORF">ESZ48_17415</name>
</gene>
<feature type="signal peptide" evidence="1">
    <location>
        <begin position="1"/>
        <end position="20"/>
    </location>
</feature>
<dbReference type="Gene3D" id="1.10.606.20">
    <property type="match status" value="1"/>
</dbReference>
<dbReference type="CDD" id="cd03398">
    <property type="entry name" value="PAP2_haloperoxidase"/>
    <property type="match status" value="1"/>
</dbReference>
<dbReference type="Proteomes" id="UP000289792">
    <property type="component" value="Unassembled WGS sequence"/>
</dbReference>
<organism evidence="2 3">
    <name type="scientific">Gelidibacter gilvus</name>
    <dbReference type="NCBI Taxonomy" id="59602"/>
    <lineage>
        <taxon>Bacteria</taxon>
        <taxon>Pseudomonadati</taxon>
        <taxon>Bacteroidota</taxon>
        <taxon>Flavobacteriia</taxon>
        <taxon>Flavobacteriales</taxon>
        <taxon>Flavobacteriaceae</taxon>
        <taxon>Gelidibacter</taxon>
    </lineage>
</organism>
<dbReference type="PANTHER" id="PTHR34599:SF1">
    <property type="entry name" value="PHOSPHATIDIC ACID PHOSPHATASE TYPE 2_HALOPEROXIDASE DOMAIN-CONTAINING PROTEIN"/>
    <property type="match status" value="1"/>
</dbReference>
<dbReference type="PANTHER" id="PTHR34599">
    <property type="entry name" value="PEROXIDASE-RELATED"/>
    <property type="match status" value="1"/>
</dbReference>
<keyword evidence="1" id="KW-0732">Signal</keyword>
<dbReference type="InterPro" id="IPR052559">
    <property type="entry name" value="V-haloperoxidase"/>
</dbReference>
<dbReference type="InterPro" id="IPR036938">
    <property type="entry name" value="PAP2/HPO_sf"/>
</dbReference>
<comment type="caution">
    <text evidence="2">The sequence shown here is derived from an EMBL/GenBank/DDBJ whole genome shotgun (WGS) entry which is preliminary data.</text>
</comment>
<dbReference type="AlphaFoldDB" id="A0A4Q0XEU5"/>
<evidence type="ECO:0000313" key="3">
    <source>
        <dbReference type="Proteomes" id="UP000289792"/>
    </source>
</evidence>
<keyword evidence="3" id="KW-1185">Reference proteome</keyword>
<accession>A0A4Q0XEU5</accession>
<dbReference type="EMBL" id="SDDZ01000017">
    <property type="protein sequence ID" value="RXJ44445.1"/>
    <property type="molecule type" value="Genomic_DNA"/>
</dbReference>
<dbReference type="PROSITE" id="PS51257">
    <property type="entry name" value="PROKAR_LIPOPROTEIN"/>
    <property type="match status" value="1"/>
</dbReference>
<name>A0A4Q0XEU5_9FLAO</name>
<evidence type="ECO:0000256" key="1">
    <source>
        <dbReference type="SAM" id="SignalP"/>
    </source>
</evidence>
<dbReference type="SUPFAM" id="SSF48317">
    <property type="entry name" value="Acid phosphatase/Vanadium-dependent haloperoxidase"/>
    <property type="match status" value="1"/>
</dbReference>
<protein>
    <submittedName>
        <fullName evidence="2">Phosphatase PAP2 family protein</fullName>
    </submittedName>
</protein>
<dbReference type="OrthoDB" id="9780455at2"/>
<sequence>MILRKLSFLFLSFVYLFTFGSCDSGSEIPEAIPNNVNAHSSDMVIKWLDIQLNMLRIPLAEGTGSQASGRAQAYCGIALYESLVQAMPSHVSMQGQLTDFPTMPKLEPDKIYYWPAVANATLAEMNRKLFSLTSDANKSRIDSLENSMNSIYSQEVDADILERSIGFGKEIALKVYEWAATDGFANTNPPYVPTGEVGTWVSTPPNFPKPANPYASQHRLLTPGVSIGVALDPPSPYSSEPESAFYNMVKEVYDISQVLTPDQKAMALYHRDVPGYPGGGHFIAILSQVLSTANPKLDQAAIAYVKCGITQYDAGEMCFTDKYAYKVVRPITYIRDVMGHTSWNALFNTPGHPEFPAAHAYVSAAFAGALTSVFGDNFQFTLNTYEYLDLPARSYNSFAEMSKEMADSRVFGGIHYQASCDKARIAGNKVAQNILSQINF</sequence>
<proteinExistence type="predicted"/>
<feature type="chain" id="PRO_5020271178" evidence="1">
    <location>
        <begin position="21"/>
        <end position="440"/>
    </location>
</feature>